<comment type="catalytic activity">
    <reaction evidence="7">
        <text>Endonucleolytic cleavage of RNA, removing 5'-extranucleotides from tRNA precursor.</text>
        <dbReference type="EC" id="3.1.26.5"/>
    </reaction>
</comment>
<dbReference type="EC" id="3.1.26.5" evidence="7 8"/>
<dbReference type="InterPro" id="IPR014721">
    <property type="entry name" value="Ribsml_uS5_D2-typ_fold_subgr"/>
</dbReference>
<dbReference type="Pfam" id="PF00825">
    <property type="entry name" value="Ribonuclease_P"/>
    <property type="match status" value="1"/>
</dbReference>
<evidence type="ECO:0000256" key="3">
    <source>
        <dbReference type="ARBA" id="ARBA00022722"/>
    </source>
</evidence>
<dbReference type="GO" id="GO:0042781">
    <property type="term" value="F:3'-tRNA processing endoribonuclease activity"/>
    <property type="evidence" value="ECO:0007669"/>
    <property type="project" value="TreeGrafter"/>
</dbReference>
<dbReference type="AlphaFoldDB" id="A0A9D1M4R5"/>
<dbReference type="GO" id="GO:0004526">
    <property type="term" value="F:ribonuclease P activity"/>
    <property type="evidence" value="ECO:0007669"/>
    <property type="project" value="UniProtKB-UniRule"/>
</dbReference>
<comment type="subunit">
    <text evidence="7">Consists of a catalytic RNA component (M1 or rnpB) and a protein subunit.</text>
</comment>
<evidence type="ECO:0000256" key="6">
    <source>
        <dbReference type="ARBA" id="ARBA00022884"/>
    </source>
</evidence>
<organism evidence="9 10">
    <name type="scientific">Candidatus Scatocola faecipullorum</name>
    <dbReference type="NCBI Taxonomy" id="2840917"/>
    <lineage>
        <taxon>Bacteria</taxon>
        <taxon>Pseudomonadati</taxon>
        <taxon>Pseudomonadota</taxon>
        <taxon>Alphaproteobacteria</taxon>
        <taxon>Rhodospirillales</taxon>
        <taxon>Rhodospirillaceae</taxon>
        <taxon>Rhodospirillaceae incertae sedis</taxon>
        <taxon>Candidatus Scatocola</taxon>
    </lineage>
</organism>
<dbReference type="NCBIfam" id="TIGR00188">
    <property type="entry name" value="rnpA"/>
    <property type="match status" value="1"/>
</dbReference>
<evidence type="ECO:0000256" key="7">
    <source>
        <dbReference type="HAMAP-Rule" id="MF_00227"/>
    </source>
</evidence>
<comment type="caution">
    <text evidence="9">The sequence shown here is derived from an EMBL/GenBank/DDBJ whole genome shotgun (WGS) entry which is preliminary data.</text>
</comment>
<evidence type="ECO:0000313" key="9">
    <source>
        <dbReference type="EMBL" id="HIU53547.1"/>
    </source>
</evidence>
<dbReference type="PANTHER" id="PTHR33992">
    <property type="entry name" value="RIBONUCLEASE P PROTEIN COMPONENT"/>
    <property type="match status" value="1"/>
</dbReference>
<evidence type="ECO:0000256" key="2">
    <source>
        <dbReference type="ARBA" id="ARBA00022694"/>
    </source>
</evidence>
<keyword evidence="4 7" id="KW-0255">Endonuclease</keyword>
<evidence type="ECO:0000256" key="5">
    <source>
        <dbReference type="ARBA" id="ARBA00022801"/>
    </source>
</evidence>
<accession>A0A9D1M4R5</accession>
<dbReference type="Gene3D" id="3.30.230.10">
    <property type="match status" value="1"/>
</dbReference>
<comment type="similarity">
    <text evidence="7">Belongs to the RnpA family.</text>
</comment>
<dbReference type="InterPro" id="IPR020568">
    <property type="entry name" value="Ribosomal_Su5_D2-typ_SF"/>
</dbReference>
<keyword evidence="6 7" id="KW-0694">RNA-binding</keyword>
<dbReference type="GO" id="GO:0000049">
    <property type="term" value="F:tRNA binding"/>
    <property type="evidence" value="ECO:0007669"/>
    <property type="project" value="UniProtKB-UniRule"/>
</dbReference>
<keyword evidence="3 7" id="KW-0540">Nuclease</keyword>
<dbReference type="InterPro" id="IPR000100">
    <property type="entry name" value="RNase_P"/>
</dbReference>
<evidence type="ECO:0000256" key="1">
    <source>
        <dbReference type="ARBA" id="ARBA00002663"/>
    </source>
</evidence>
<reference evidence="9" key="1">
    <citation type="submission" date="2020-10" db="EMBL/GenBank/DDBJ databases">
        <authorList>
            <person name="Gilroy R."/>
        </authorList>
    </citation>
    <scope>NUCLEOTIDE SEQUENCE</scope>
    <source>
        <strain evidence="9">ChiW3-316</strain>
    </source>
</reference>
<dbReference type="HAMAP" id="MF_00227">
    <property type="entry name" value="RNase_P"/>
    <property type="match status" value="1"/>
</dbReference>
<proteinExistence type="inferred from homology"/>
<dbReference type="PROSITE" id="PS00648">
    <property type="entry name" value="RIBONUCLEASE_P"/>
    <property type="match status" value="1"/>
</dbReference>
<protein>
    <recommendedName>
        <fullName evidence="7 8">Ribonuclease P protein component</fullName>
        <shortName evidence="7">RNase P protein</shortName>
        <shortName evidence="7">RNaseP protein</shortName>
        <ecNumber evidence="7 8">3.1.26.5</ecNumber>
    </recommendedName>
    <alternativeName>
        <fullName evidence="7">Protein C5</fullName>
    </alternativeName>
</protein>
<dbReference type="EMBL" id="DVNC01000037">
    <property type="protein sequence ID" value="HIU53547.1"/>
    <property type="molecule type" value="Genomic_DNA"/>
</dbReference>
<sequence>MTVVLKLKKRKDFLRVAKQGQKMVTSTVILQAAQSLSAPEQNPKTGFTTTRKIGKAHIRNRARRRMRAALREFYPLLKPGFEYVLIGRYNTADCDFAKLRNDLGWGLKKLHKFFESPADEQALPAASDSAD</sequence>
<name>A0A9D1M4R5_9PROT</name>
<dbReference type="GO" id="GO:0001682">
    <property type="term" value="P:tRNA 5'-leader removal"/>
    <property type="evidence" value="ECO:0007669"/>
    <property type="project" value="UniProtKB-UniRule"/>
</dbReference>
<dbReference type="SUPFAM" id="SSF54211">
    <property type="entry name" value="Ribosomal protein S5 domain 2-like"/>
    <property type="match status" value="1"/>
</dbReference>
<dbReference type="InterPro" id="IPR020539">
    <property type="entry name" value="RNase_P_CS"/>
</dbReference>
<dbReference type="PANTHER" id="PTHR33992:SF1">
    <property type="entry name" value="RIBONUCLEASE P PROTEIN COMPONENT"/>
    <property type="match status" value="1"/>
</dbReference>
<dbReference type="GO" id="GO:0030677">
    <property type="term" value="C:ribonuclease P complex"/>
    <property type="evidence" value="ECO:0007669"/>
    <property type="project" value="TreeGrafter"/>
</dbReference>
<reference evidence="9" key="2">
    <citation type="journal article" date="2021" name="PeerJ">
        <title>Extensive microbial diversity within the chicken gut microbiome revealed by metagenomics and culture.</title>
        <authorList>
            <person name="Gilroy R."/>
            <person name="Ravi A."/>
            <person name="Getino M."/>
            <person name="Pursley I."/>
            <person name="Horton D.L."/>
            <person name="Alikhan N.F."/>
            <person name="Baker D."/>
            <person name="Gharbi K."/>
            <person name="Hall N."/>
            <person name="Watson M."/>
            <person name="Adriaenssens E.M."/>
            <person name="Foster-Nyarko E."/>
            <person name="Jarju S."/>
            <person name="Secka A."/>
            <person name="Antonio M."/>
            <person name="Oren A."/>
            <person name="Chaudhuri R.R."/>
            <person name="La Ragione R."/>
            <person name="Hildebrand F."/>
            <person name="Pallen M.J."/>
        </authorList>
    </citation>
    <scope>NUCLEOTIDE SEQUENCE</scope>
    <source>
        <strain evidence="9">ChiW3-316</strain>
    </source>
</reference>
<evidence type="ECO:0000256" key="8">
    <source>
        <dbReference type="NCBIfam" id="TIGR00188"/>
    </source>
</evidence>
<keyword evidence="2 7" id="KW-0819">tRNA processing</keyword>
<gene>
    <name evidence="7 9" type="primary">rnpA</name>
    <name evidence="9" type="ORF">IAD20_05650</name>
</gene>
<comment type="function">
    <text evidence="1 7">RNaseP catalyzes the removal of the 5'-leader sequence from pre-tRNA to produce the mature 5'-terminus. It can also cleave other RNA substrates such as 4.5S RNA. The protein component plays an auxiliary but essential role in vivo by binding to the 5'-leader sequence and broadening the substrate specificity of the ribozyme.</text>
</comment>
<evidence type="ECO:0000256" key="4">
    <source>
        <dbReference type="ARBA" id="ARBA00022759"/>
    </source>
</evidence>
<evidence type="ECO:0000313" key="10">
    <source>
        <dbReference type="Proteomes" id="UP000824107"/>
    </source>
</evidence>
<dbReference type="Proteomes" id="UP000824107">
    <property type="component" value="Unassembled WGS sequence"/>
</dbReference>
<keyword evidence="5 7" id="KW-0378">Hydrolase</keyword>